<evidence type="ECO:0000256" key="20">
    <source>
        <dbReference type="ARBA" id="ARBA00023317"/>
    </source>
</evidence>
<dbReference type="InterPro" id="IPR036291">
    <property type="entry name" value="NAD(P)-bd_dom_sf"/>
</dbReference>
<organism evidence="23 24">
    <name type="scientific">Penaeus vannamei</name>
    <name type="common">Whiteleg shrimp</name>
    <name type="synonym">Litopenaeus vannamei</name>
    <dbReference type="NCBI Taxonomy" id="6689"/>
    <lineage>
        <taxon>Eukaryota</taxon>
        <taxon>Metazoa</taxon>
        <taxon>Ecdysozoa</taxon>
        <taxon>Arthropoda</taxon>
        <taxon>Crustacea</taxon>
        <taxon>Multicrustacea</taxon>
        <taxon>Malacostraca</taxon>
        <taxon>Eumalacostraca</taxon>
        <taxon>Eucarida</taxon>
        <taxon>Decapoda</taxon>
        <taxon>Dendrobranchiata</taxon>
        <taxon>Penaeoidea</taxon>
        <taxon>Penaeidae</taxon>
        <taxon>Penaeus</taxon>
    </lineage>
</organism>
<evidence type="ECO:0000256" key="7">
    <source>
        <dbReference type="ARBA" id="ARBA00016094"/>
    </source>
</evidence>
<comment type="pathway">
    <text evidence="4">Amine and polyamine biosynthesis; S-adenosylmethioninamine biosynthesis; S-adenosylmethioninamine from S-adenosyl-L-methionine: step 1/1.</text>
</comment>
<evidence type="ECO:0000256" key="6">
    <source>
        <dbReference type="ARBA" id="ARBA00012357"/>
    </source>
</evidence>
<dbReference type="PANTHER" id="PTHR11570">
    <property type="entry name" value="S-ADENOSYLMETHIONINE DECARBOXYLASE"/>
    <property type="match status" value="1"/>
</dbReference>
<dbReference type="Pfam" id="PF00106">
    <property type="entry name" value="adh_short"/>
    <property type="match status" value="1"/>
</dbReference>
<dbReference type="SMART" id="SM00456">
    <property type="entry name" value="WW"/>
    <property type="match status" value="2"/>
</dbReference>
<dbReference type="InterPro" id="IPR036020">
    <property type="entry name" value="WW_dom_sf"/>
</dbReference>
<evidence type="ECO:0000256" key="14">
    <source>
        <dbReference type="ARBA" id="ARBA00023066"/>
    </source>
</evidence>
<dbReference type="PANTHER" id="PTHR11570:SF0">
    <property type="entry name" value="S-ADENOSYLMETHIONINE DECARBOXYLASE PROENZYME"/>
    <property type="match status" value="1"/>
</dbReference>
<dbReference type="GO" id="GO:0005794">
    <property type="term" value="C:Golgi apparatus"/>
    <property type="evidence" value="ECO:0007669"/>
    <property type="project" value="UniProtKB-SubCell"/>
</dbReference>
<dbReference type="Proteomes" id="UP000283509">
    <property type="component" value="Unassembled WGS sequence"/>
</dbReference>
<evidence type="ECO:0000256" key="11">
    <source>
        <dbReference type="ARBA" id="ARBA00022793"/>
    </source>
</evidence>
<dbReference type="GO" id="GO:0005764">
    <property type="term" value="C:lysosome"/>
    <property type="evidence" value="ECO:0007669"/>
    <property type="project" value="UniProtKB-SubCell"/>
</dbReference>
<proteinExistence type="inferred from homology"/>
<keyword evidence="17" id="KW-0458">Lysosome</keyword>
<dbReference type="PROSITE" id="PS01336">
    <property type="entry name" value="ADOMETDC"/>
    <property type="match status" value="1"/>
</dbReference>
<keyword evidence="9" id="KW-0949">S-adenosyl-L-methionine</keyword>
<dbReference type="GO" id="GO:0005829">
    <property type="term" value="C:cytosol"/>
    <property type="evidence" value="ECO:0007669"/>
    <property type="project" value="TreeGrafter"/>
</dbReference>
<evidence type="ECO:0000256" key="1">
    <source>
        <dbReference type="ARBA" id="ARBA00001928"/>
    </source>
</evidence>
<evidence type="ECO:0000256" key="9">
    <source>
        <dbReference type="ARBA" id="ARBA00022691"/>
    </source>
</evidence>
<dbReference type="PRINTS" id="PR00081">
    <property type="entry name" value="GDHRDH"/>
</dbReference>
<evidence type="ECO:0000256" key="2">
    <source>
        <dbReference type="ARBA" id="ARBA00004371"/>
    </source>
</evidence>
<comment type="similarity">
    <text evidence="5">Belongs to the eukaryotic AdoMetDC family.</text>
</comment>
<name>A0A423U4R5_PENVA</name>
<dbReference type="OrthoDB" id="9989144at2759"/>
<dbReference type="AlphaFoldDB" id="A0A423U4R5"/>
<evidence type="ECO:0000256" key="18">
    <source>
        <dbReference type="ARBA" id="ARBA00023239"/>
    </source>
</evidence>
<evidence type="ECO:0000256" key="12">
    <source>
        <dbReference type="ARBA" id="ARBA00022813"/>
    </source>
</evidence>
<dbReference type="SUPFAM" id="SSF56276">
    <property type="entry name" value="S-adenosylmethionine decarboxylase"/>
    <property type="match status" value="1"/>
</dbReference>
<keyword evidence="14" id="KW-0745">Spermidine biosynthesis</keyword>
<evidence type="ECO:0000256" key="5">
    <source>
        <dbReference type="ARBA" id="ARBA00008466"/>
    </source>
</evidence>
<dbReference type="GO" id="GO:0006915">
    <property type="term" value="P:apoptotic process"/>
    <property type="evidence" value="ECO:0007669"/>
    <property type="project" value="UniProtKB-KW"/>
</dbReference>
<dbReference type="InterPro" id="IPR001985">
    <property type="entry name" value="S-AdoMet_decarboxylase_euk"/>
</dbReference>
<dbReference type="CDD" id="cd00201">
    <property type="entry name" value="WW"/>
    <property type="match status" value="2"/>
</dbReference>
<comment type="caution">
    <text evidence="23">The sequence shown here is derived from an EMBL/GenBank/DDBJ whole genome shotgun (WGS) entry which is preliminary data.</text>
</comment>
<keyword evidence="18" id="KW-0456">Lyase</keyword>
<dbReference type="Gene3D" id="2.20.70.10">
    <property type="match status" value="2"/>
</dbReference>
<evidence type="ECO:0000256" key="15">
    <source>
        <dbReference type="ARBA" id="ARBA00023115"/>
    </source>
</evidence>
<keyword evidence="19" id="KW-0704">Schiff base</keyword>
<comment type="subcellular location">
    <subcellularLocation>
        <location evidence="3">Golgi apparatus</location>
    </subcellularLocation>
    <subcellularLocation>
        <location evidence="2">Lysosome</location>
    </subcellularLocation>
</comment>
<evidence type="ECO:0000256" key="13">
    <source>
        <dbReference type="ARBA" id="ARBA00023034"/>
    </source>
</evidence>
<keyword evidence="11" id="KW-0210">Decarboxylase</keyword>
<evidence type="ECO:0000313" key="23">
    <source>
        <dbReference type="EMBL" id="ROT83701.1"/>
    </source>
</evidence>
<dbReference type="InterPro" id="IPR016067">
    <property type="entry name" value="S-AdoMet_deCO2ase_core"/>
</dbReference>
<protein>
    <recommendedName>
        <fullName evidence="7">WW domain-containing oxidoreductase</fullName>
        <ecNumber evidence="6">4.1.1.50</ecNumber>
    </recommendedName>
</protein>
<evidence type="ECO:0000256" key="4">
    <source>
        <dbReference type="ARBA" id="ARBA00004911"/>
    </source>
</evidence>
<dbReference type="EC" id="4.1.1.50" evidence="6"/>
<evidence type="ECO:0000256" key="16">
    <source>
        <dbReference type="ARBA" id="ARBA00023145"/>
    </source>
</evidence>
<feature type="domain" description="WW" evidence="22">
    <location>
        <begin position="10"/>
        <end position="43"/>
    </location>
</feature>
<dbReference type="Pfam" id="PF00397">
    <property type="entry name" value="WW"/>
    <property type="match status" value="2"/>
</dbReference>
<keyword evidence="10" id="KW-0053">Apoptosis</keyword>
<dbReference type="GO" id="GO:0004014">
    <property type="term" value="F:adenosylmethionine decarboxylase activity"/>
    <property type="evidence" value="ECO:0007669"/>
    <property type="project" value="UniProtKB-EC"/>
</dbReference>
<keyword evidence="16" id="KW-0865">Zymogen</keyword>
<evidence type="ECO:0000256" key="8">
    <source>
        <dbReference type="ARBA" id="ARBA00022687"/>
    </source>
</evidence>
<evidence type="ECO:0000256" key="10">
    <source>
        <dbReference type="ARBA" id="ARBA00022703"/>
    </source>
</evidence>
<dbReference type="SUPFAM" id="SSF51045">
    <property type="entry name" value="WW domain"/>
    <property type="match status" value="2"/>
</dbReference>
<dbReference type="InterPro" id="IPR018166">
    <property type="entry name" value="S-AdoMet_deCO2ase_CS"/>
</dbReference>
<dbReference type="GO" id="GO:0006597">
    <property type="term" value="P:spermine biosynthetic process"/>
    <property type="evidence" value="ECO:0007669"/>
    <property type="project" value="InterPro"/>
</dbReference>
<reference evidence="23 24" key="1">
    <citation type="submission" date="2018-04" db="EMBL/GenBank/DDBJ databases">
        <authorList>
            <person name="Zhang X."/>
            <person name="Yuan J."/>
            <person name="Li F."/>
            <person name="Xiang J."/>
        </authorList>
    </citation>
    <scope>NUCLEOTIDE SEQUENCE [LARGE SCALE GENOMIC DNA]</scope>
    <source>
        <tissue evidence="23">Muscle</tissue>
    </source>
</reference>
<evidence type="ECO:0000259" key="22">
    <source>
        <dbReference type="PROSITE" id="PS50020"/>
    </source>
</evidence>
<evidence type="ECO:0000256" key="17">
    <source>
        <dbReference type="ARBA" id="ARBA00023228"/>
    </source>
</evidence>
<dbReference type="UniPathway" id="UPA00331">
    <property type="reaction ID" value="UER00451"/>
</dbReference>
<dbReference type="Gene3D" id="3.40.50.720">
    <property type="entry name" value="NAD(P)-binding Rossmann-like Domain"/>
    <property type="match status" value="1"/>
</dbReference>
<accession>A0A423U4R5</accession>
<dbReference type="InterPro" id="IPR001202">
    <property type="entry name" value="WW_dom"/>
</dbReference>
<comment type="cofactor">
    <cofactor evidence="1">
        <name>pyruvate</name>
        <dbReference type="ChEBI" id="CHEBI:15361"/>
    </cofactor>
</comment>
<dbReference type="EMBL" id="QCYY01000643">
    <property type="protein sequence ID" value="ROT83701.1"/>
    <property type="molecule type" value="Genomic_DNA"/>
</dbReference>
<dbReference type="Pfam" id="PF01536">
    <property type="entry name" value="SAM_decarbox"/>
    <property type="match status" value="1"/>
</dbReference>
<dbReference type="GO" id="GO:0008295">
    <property type="term" value="P:spermidine biosynthetic process"/>
    <property type="evidence" value="ECO:0007669"/>
    <property type="project" value="UniProtKB-KW"/>
</dbReference>
<keyword evidence="20" id="KW-0670">Pyruvate</keyword>
<dbReference type="InterPro" id="IPR002347">
    <property type="entry name" value="SDR_fam"/>
</dbReference>
<gene>
    <name evidence="23" type="ORF">C7M84_023104</name>
</gene>
<dbReference type="InterPro" id="IPR048283">
    <property type="entry name" value="AdoMetDC-like"/>
</dbReference>
<evidence type="ECO:0000256" key="19">
    <source>
        <dbReference type="ARBA" id="ARBA00023270"/>
    </source>
</evidence>
<evidence type="ECO:0000313" key="24">
    <source>
        <dbReference type="Proteomes" id="UP000283509"/>
    </source>
</evidence>
<dbReference type="STRING" id="6689.A0A423U4R5"/>
<dbReference type="NCBIfam" id="TIGR00535">
    <property type="entry name" value="SAM_DCase"/>
    <property type="match status" value="1"/>
</dbReference>
<feature type="domain" description="WW" evidence="22">
    <location>
        <begin position="51"/>
        <end position="84"/>
    </location>
</feature>
<reference evidence="23 24" key="2">
    <citation type="submission" date="2019-01" db="EMBL/GenBank/DDBJ databases">
        <title>The decoding of complex shrimp genome reveals the adaptation for benthos swimmer, frequently molting mechanism and breeding impact on genome.</title>
        <authorList>
            <person name="Sun Y."/>
            <person name="Gao Y."/>
            <person name="Yu Y."/>
        </authorList>
    </citation>
    <scope>NUCLEOTIDE SEQUENCE [LARGE SCALE GENOMIC DNA]</scope>
    <source>
        <tissue evidence="23">Muscle</tissue>
    </source>
</reference>
<comment type="catalytic activity">
    <reaction evidence="21">
        <text>S-adenosyl-L-methionine + H(+) = S-adenosyl 3-(methylsulfanyl)propylamine + CO2</text>
        <dbReference type="Rhea" id="RHEA:15981"/>
        <dbReference type="ChEBI" id="CHEBI:15378"/>
        <dbReference type="ChEBI" id="CHEBI:16526"/>
        <dbReference type="ChEBI" id="CHEBI:57443"/>
        <dbReference type="ChEBI" id="CHEBI:59789"/>
        <dbReference type="EC" id="4.1.1.50"/>
    </reaction>
</comment>
<dbReference type="PROSITE" id="PS50020">
    <property type="entry name" value="WW_DOMAIN_2"/>
    <property type="match status" value="2"/>
</dbReference>
<dbReference type="PROSITE" id="PS01159">
    <property type="entry name" value="WW_DOMAIN_1"/>
    <property type="match status" value="2"/>
</dbReference>
<dbReference type="Gene3D" id="3.60.90.10">
    <property type="entry name" value="S-adenosylmethionine decarboxylase"/>
    <property type="match status" value="1"/>
</dbReference>
<evidence type="ECO:0000256" key="21">
    <source>
        <dbReference type="ARBA" id="ARBA00048112"/>
    </source>
</evidence>
<sequence>MEQPETDSEDEMPPGWEERCTADGLVFYAHHSSQTTQWQHPRTNKRKKVTGELPYGWERQITEDGKVFFVDHINHKTTYTDPRLAFAVEESNTINDLRQRFDSSSTGLQVLHGRDLTGRVAVITGANSGIGYETARTLAYHGCTVVFACRSINKAENAISKIQAQRPNASCHALHIDLASLESVRTFAQTFAIKFDRCDILILNAGVFGLPHTLTADGLETTFQVNYLSQFYLAVLLQPILSRSAPARVVFVSAEAHRFATLNEACPEEELSPPHKATYDSIIAYCNSKLCNVLTALEMQRRFGPSRLEEVMQTVKCEIISMTSTDELDAYVLSESSMFISARRFILKTCGTTTPLCCLPLLMSLVKEYAGYDSVQDLYYTRKNFKRPELQVSPHRTFEEEVSILDQMYPGGRAYCMGSVNRPDCWYLYTVSPGRSRYHPNAARQNLPHNRLGKAHREPDQTLEVLMMNLDPEKMKWFYKEVCPTAAEATKKSGIDRLIPDVMIDDFQFDPCGYSMNGLMRSVPGGYMTIHITPEPEFSYVSFETNIPQKSYKDLISRVVSTFGPQQFVLTFFKSLENGANIGVEEDNYSVPQYSDYDVDDVQICRLQGYDLTYALYNRFPS</sequence>
<keyword evidence="12" id="KW-0068">Autocatalytic cleavage</keyword>
<keyword evidence="13" id="KW-0333">Golgi apparatus</keyword>
<keyword evidence="24" id="KW-1185">Reference proteome</keyword>
<dbReference type="GO" id="GO:0016055">
    <property type="term" value="P:Wnt signaling pathway"/>
    <property type="evidence" value="ECO:0007669"/>
    <property type="project" value="UniProtKB-KW"/>
</dbReference>
<dbReference type="SUPFAM" id="SSF51735">
    <property type="entry name" value="NAD(P)-binding Rossmann-fold domains"/>
    <property type="match status" value="1"/>
</dbReference>
<keyword evidence="8" id="KW-0879">Wnt signaling pathway</keyword>
<evidence type="ECO:0000256" key="3">
    <source>
        <dbReference type="ARBA" id="ARBA00004555"/>
    </source>
</evidence>
<keyword evidence="15" id="KW-0620">Polyamine biosynthesis</keyword>